<feature type="region of interest" description="Disordered" evidence="1">
    <location>
        <begin position="174"/>
        <end position="194"/>
    </location>
</feature>
<feature type="compositionally biased region" description="Low complexity" evidence="1">
    <location>
        <begin position="66"/>
        <end position="92"/>
    </location>
</feature>
<dbReference type="Proteomes" id="UP000288805">
    <property type="component" value="Unassembled WGS sequence"/>
</dbReference>
<organism evidence="2 3">
    <name type="scientific">Vitis vinifera</name>
    <name type="common">Grape</name>
    <dbReference type="NCBI Taxonomy" id="29760"/>
    <lineage>
        <taxon>Eukaryota</taxon>
        <taxon>Viridiplantae</taxon>
        <taxon>Streptophyta</taxon>
        <taxon>Embryophyta</taxon>
        <taxon>Tracheophyta</taxon>
        <taxon>Spermatophyta</taxon>
        <taxon>Magnoliopsida</taxon>
        <taxon>eudicotyledons</taxon>
        <taxon>Gunneridae</taxon>
        <taxon>Pentapetalae</taxon>
        <taxon>rosids</taxon>
        <taxon>Vitales</taxon>
        <taxon>Vitaceae</taxon>
        <taxon>Viteae</taxon>
        <taxon>Vitis</taxon>
    </lineage>
</organism>
<evidence type="ECO:0000313" key="3">
    <source>
        <dbReference type="Proteomes" id="UP000288805"/>
    </source>
</evidence>
<reference evidence="2 3" key="1">
    <citation type="journal article" date="2018" name="PLoS Genet.">
        <title>Population sequencing reveals clonal diversity and ancestral inbreeding in the grapevine cultivar Chardonnay.</title>
        <authorList>
            <person name="Roach M.J."/>
            <person name="Johnson D.L."/>
            <person name="Bohlmann J."/>
            <person name="van Vuuren H.J."/>
            <person name="Jones S.J."/>
            <person name="Pretorius I.S."/>
            <person name="Schmidt S.A."/>
            <person name="Borneman A.R."/>
        </authorList>
    </citation>
    <scope>NUCLEOTIDE SEQUENCE [LARGE SCALE GENOMIC DNA]</scope>
    <source>
        <strain evidence="3">cv. Chardonnay</strain>
        <tissue evidence="2">Leaf</tissue>
    </source>
</reference>
<comment type="caution">
    <text evidence="2">The sequence shown here is derived from an EMBL/GenBank/DDBJ whole genome shotgun (WGS) entry which is preliminary data.</text>
</comment>
<gene>
    <name evidence="2" type="ORF">CK203_027576</name>
</gene>
<dbReference type="AlphaFoldDB" id="A0A438JBC0"/>
<evidence type="ECO:0000256" key="1">
    <source>
        <dbReference type="SAM" id="MobiDB-lite"/>
    </source>
</evidence>
<proteinExistence type="predicted"/>
<protein>
    <submittedName>
        <fullName evidence="2">Uncharacterized protein</fullName>
    </submittedName>
</protein>
<accession>A0A438JBC0</accession>
<name>A0A438JBC0_VITVI</name>
<feature type="compositionally biased region" description="Basic residues" evidence="1">
    <location>
        <begin position="174"/>
        <end position="185"/>
    </location>
</feature>
<feature type="region of interest" description="Disordered" evidence="1">
    <location>
        <begin position="1"/>
        <end position="92"/>
    </location>
</feature>
<evidence type="ECO:0000313" key="2">
    <source>
        <dbReference type="EMBL" id="RVX06236.1"/>
    </source>
</evidence>
<feature type="compositionally biased region" description="Pro residues" evidence="1">
    <location>
        <begin position="25"/>
        <end position="37"/>
    </location>
</feature>
<dbReference type="EMBL" id="QGNW01000052">
    <property type="protein sequence ID" value="RVX06236.1"/>
    <property type="molecule type" value="Genomic_DNA"/>
</dbReference>
<sequence length="229" mass="24679">MHPPKTMLAPSTSSTPFAPEASTLPPSPPPSLSPRPSPLGHVVSDTTLPSPVFPTTEATIPDVTIPETTPLSTSLPSPLPFLEETTTPDVTSPSSLISSLLEPTILDVIAPATITADVILPSPISPLLDATISDITVPEITPPSTTLPSPTRLPIETTMHHTLTHVTQLDVCPPRRHRGPRRRRVLPPSAPSQPIHTETWQIAQIDSIEMSLYHRRPQRKRKTPSCGTH</sequence>